<evidence type="ECO:0000256" key="3">
    <source>
        <dbReference type="ARBA" id="ARBA00022970"/>
    </source>
</evidence>
<dbReference type="SUPFAM" id="SSF53822">
    <property type="entry name" value="Periplasmic binding protein-like I"/>
    <property type="match status" value="1"/>
</dbReference>
<dbReference type="InterPro" id="IPR051010">
    <property type="entry name" value="BCAA_transport"/>
</dbReference>
<dbReference type="InterPro" id="IPR028082">
    <property type="entry name" value="Peripla_BP_I"/>
</dbReference>
<dbReference type="RefSeq" id="WP_045024989.1">
    <property type="nucleotide sequence ID" value="NZ_JWIT01000056.1"/>
</dbReference>
<proteinExistence type="inferred from homology"/>
<evidence type="ECO:0000256" key="1">
    <source>
        <dbReference type="ARBA" id="ARBA00010062"/>
    </source>
</evidence>
<dbReference type="EMBL" id="JWIT01000056">
    <property type="protein sequence ID" value="KJF69995.1"/>
    <property type="molecule type" value="Genomic_DNA"/>
</dbReference>
<feature type="chain" id="PRO_5047054145" description="Leucine-binding protein domain-containing protein" evidence="4">
    <location>
        <begin position="29"/>
        <end position="397"/>
    </location>
</feature>
<feature type="domain" description="Leucine-binding protein" evidence="5">
    <location>
        <begin position="33"/>
        <end position="379"/>
    </location>
</feature>
<dbReference type="Gene3D" id="3.40.50.2300">
    <property type="match status" value="2"/>
</dbReference>
<dbReference type="Pfam" id="PF13458">
    <property type="entry name" value="Peripla_BP_6"/>
    <property type="match status" value="1"/>
</dbReference>
<organism evidence="6 7">
    <name type="scientific">Agrobacterium arsenijevicii</name>
    <dbReference type="NCBI Taxonomy" id="1585697"/>
    <lineage>
        <taxon>Bacteria</taxon>
        <taxon>Pseudomonadati</taxon>
        <taxon>Pseudomonadota</taxon>
        <taxon>Alphaproteobacteria</taxon>
        <taxon>Hyphomicrobiales</taxon>
        <taxon>Rhizobiaceae</taxon>
        <taxon>Rhizobium/Agrobacterium group</taxon>
        <taxon>Agrobacterium</taxon>
    </lineage>
</organism>
<feature type="non-terminal residue" evidence="6">
    <location>
        <position position="397"/>
    </location>
</feature>
<gene>
    <name evidence="6" type="ORF">RP75_28890</name>
</gene>
<comment type="caution">
    <text evidence="6">The sequence shown here is derived from an EMBL/GenBank/DDBJ whole genome shotgun (WGS) entry which is preliminary data.</text>
</comment>
<dbReference type="InterPro" id="IPR028081">
    <property type="entry name" value="Leu-bd"/>
</dbReference>
<evidence type="ECO:0000256" key="2">
    <source>
        <dbReference type="ARBA" id="ARBA00022729"/>
    </source>
</evidence>
<comment type="similarity">
    <text evidence="1">Belongs to the leucine-binding protein family.</text>
</comment>
<name>A0ABR5CYS4_9HYPH</name>
<dbReference type="CDD" id="cd06338">
    <property type="entry name" value="PBP1_ABC_ligand_binding-like"/>
    <property type="match status" value="1"/>
</dbReference>
<keyword evidence="7" id="KW-1185">Reference proteome</keyword>
<dbReference type="PANTHER" id="PTHR30483">
    <property type="entry name" value="LEUCINE-SPECIFIC-BINDING PROTEIN"/>
    <property type="match status" value="1"/>
</dbReference>
<evidence type="ECO:0000313" key="6">
    <source>
        <dbReference type="EMBL" id="KJF69995.1"/>
    </source>
</evidence>
<dbReference type="PANTHER" id="PTHR30483:SF6">
    <property type="entry name" value="PERIPLASMIC BINDING PROTEIN OF ABC TRANSPORTER FOR NATURAL AMINO ACIDS"/>
    <property type="match status" value="1"/>
</dbReference>
<feature type="signal peptide" evidence="4">
    <location>
        <begin position="1"/>
        <end position="28"/>
    </location>
</feature>
<evidence type="ECO:0000256" key="4">
    <source>
        <dbReference type="SAM" id="SignalP"/>
    </source>
</evidence>
<accession>A0ABR5CYS4</accession>
<sequence length="397" mass="42890">MIDISRRTLVSGLGSVALTAAVSLPVLADDRTSVRIGYIASKSGVNAPGATTTTIPNYELWAKDVGDAGGIALPDGKRLPLEIIAYDDRSQTEEVVRGIERLARQDKVDFILPPWGTGFNLAVAPLMDRFGYPQLVGTSLIPSEIDVVGRWKNSFWFLGAADEYAEALAAALSNAGDATNKKVAMVSVADGFGIELVGVARKRFAEAGLEIAMDKSYPIGTQDFATLLNEATSSGADIFVALSYPPDTFAMTKQARLISYNPKVFYTGVGTSFSIFSDINEGKIEGVMSLGGIDASRPEMKAYVERHKSILGSKPDYWASSLIYTSLQMLEQAIGRRGLDRDAVADELRTGEFETIIGKVKLKENRLKHLWLLGQWQGGTFVGVAPADRQGARQLII</sequence>
<reference evidence="6 7" key="1">
    <citation type="submission" date="2014-12" db="EMBL/GenBank/DDBJ databases">
        <authorList>
            <person name="Kuzmanovic N."/>
            <person name="Pulawska J."/>
            <person name="Obradovic A."/>
        </authorList>
    </citation>
    <scope>NUCLEOTIDE SEQUENCE [LARGE SCALE GENOMIC DNA]</scope>
    <source>
        <strain evidence="6 7">KFB 330</strain>
    </source>
</reference>
<evidence type="ECO:0000313" key="7">
    <source>
        <dbReference type="Proteomes" id="UP000032564"/>
    </source>
</evidence>
<protein>
    <recommendedName>
        <fullName evidence="5">Leucine-binding protein domain-containing protein</fullName>
    </recommendedName>
</protein>
<keyword evidence="3" id="KW-0813">Transport</keyword>
<keyword evidence="3" id="KW-0029">Amino-acid transport</keyword>
<dbReference type="PROSITE" id="PS51318">
    <property type="entry name" value="TAT"/>
    <property type="match status" value="1"/>
</dbReference>
<keyword evidence="2 4" id="KW-0732">Signal</keyword>
<dbReference type="InterPro" id="IPR006311">
    <property type="entry name" value="TAT_signal"/>
</dbReference>
<dbReference type="Proteomes" id="UP000032564">
    <property type="component" value="Unassembled WGS sequence"/>
</dbReference>
<evidence type="ECO:0000259" key="5">
    <source>
        <dbReference type="Pfam" id="PF13458"/>
    </source>
</evidence>